<gene>
    <name evidence="16" type="primary">cirA</name>
    <name evidence="16" type="ORF">GCM10007876_15740</name>
</gene>
<dbReference type="RefSeq" id="WP_284380585.1">
    <property type="nucleotide sequence ID" value="NZ_BSNM01000011.1"/>
</dbReference>
<keyword evidence="7 12" id="KW-0798">TonB box</keyword>
<dbReference type="Gene3D" id="2.40.170.20">
    <property type="entry name" value="TonB-dependent receptor, beta-barrel domain"/>
    <property type="match status" value="1"/>
</dbReference>
<dbReference type="GO" id="GO:0044718">
    <property type="term" value="P:siderophore transmembrane transport"/>
    <property type="evidence" value="ECO:0007669"/>
    <property type="project" value="TreeGrafter"/>
</dbReference>
<evidence type="ECO:0000256" key="9">
    <source>
        <dbReference type="ARBA" id="ARBA00023170"/>
    </source>
</evidence>
<dbReference type="PROSITE" id="PS52016">
    <property type="entry name" value="TONB_DEPENDENT_REC_3"/>
    <property type="match status" value="1"/>
</dbReference>
<keyword evidence="10 11" id="KW-0998">Cell outer membrane</keyword>
<evidence type="ECO:0000313" key="17">
    <source>
        <dbReference type="Proteomes" id="UP001161389"/>
    </source>
</evidence>
<reference evidence="16" key="1">
    <citation type="journal article" date="2014" name="Int. J. Syst. Evol. Microbiol.">
        <title>Complete genome sequence of Corynebacterium casei LMG S-19264T (=DSM 44701T), isolated from a smear-ripened cheese.</title>
        <authorList>
            <consortium name="US DOE Joint Genome Institute (JGI-PGF)"/>
            <person name="Walter F."/>
            <person name="Albersmeier A."/>
            <person name="Kalinowski J."/>
            <person name="Ruckert C."/>
        </authorList>
    </citation>
    <scope>NUCLEOTIDE SEQUENCE</scope>
    <source>
        <strain evidence="16">NBRC 110071</strain>
    </source>
</reference>
<dbReference type="InterPro" id="IPR000531">
    <property type="entry name" value="Beta-barrel_TonB"/>
</dbReference>
<dbReference type="GO" id="GO:0015344">
    <property type="term" value="F:siderophore uptake transmembrane transporter activity"/>
    <property type="evidence" value="ECO:0007669"/>
    <property type="project" value="TreeGrafter"/>
</dbReference>
<keyword evidence="3 11" id="KW-0813">Transport</keyword>
<evidence type="ECO:0000313" key="16">
    <source>
        <dbReference type="EMBL" id="GLQ31095.1"/>
    </source>
</evidence>
<evidence type="ECO:0000256" key="11">
    <source>
        <dbReference type="PROSITE-ProRule" id="PRU01360"/>
    </source>
</evidence>
<dbReference type="AlphaFoldDB" id="A0AA37S8N0"/>
<evidence type="ECO:0000256" key="7">
    <source>
        <dbReference type="ARBA" id="ARBA00023077"/>
    </source>
</evidence>
<keyword evidence="9 16" id="KW-0675">Receptor</keyword>
<evidence type="ECO:0000256" key="6">
    <source>
        <dbReference type="ARBA" id="ARBA00022729"/>
    </source>
</evidence>
<evidence type="ECO:0000256" key="3">
    <source>
        <dbReference type="ARBA" id="ARBA00022448"/>
    </source>
</evidence>
<accession>A0AA37S8N0</accession>
<comment type="subcellular location">
    <subcellularLocation>
        <location evidence="1 11">Cell outer membrane</location>
        <topology evidence="1 11">Multi-pass membrane protein</topology>
    </subcellularLocation>
</comment>
<dbReference type="CDD" id="cd01347">
    <property type="entry name" value="ligand_gated_channel"/>
    <property type="match status" value="1"/>
</dbReference>
<evidence type="ECO:0000256" key="4">
    <source>
        <dbReference type="ARBA" id="ARBA00022452"/>
    </source>
</evidence>
<evidence type="ECO:0000259" key="15">
    <source>
        <dbReference type="Pfam" id="PF07715"/>
    </source>
</evidence>
<protein>
    <submittedName>
        <fullName evidence="16">Catecholate siderophore receptor CirA</fullName>
    </submittedName>
</protein>
<keyword evidence="6 13" id="KW-0732">Signal</keyword>
<dbReference type="InterPro" id="IPR039426">
    <property type="entry name" value="TonB-dep_rcpt-like"/>
</dbReference>
<dbReference type="InterPro" id="IPR036942">
    <property type="entry name" value="Beta-barrel_TonB_sf"/>
</dbReference>
<feature type="domain" description="TonB-dependent receptor plug" evidence="15">
    <location>
        <begin position="57"/>
        <end position="168"/>
    </location>
</feature>
<evidence type="ECO:0000256" key="12">
    <source>
        <dbReference type="RuleBase" id="RU003357"/>
    </source>
</evidence>
<dbReference type="InterPro" id="IPR012910">
    <property type="entry name" value="Plug_dom"/>
</dbReference>
<feature type="domain" description="TonB-dependent receptor-like beta-barrel" evidence="14">
    <location>
        <begin position="242"/>
        <end position="663"/>
    </location>
</feature>
<dbReference type="Gene3D" id="2.170.130.10">
    <property type="entry name" value="TonB-dependent receptor, plug domain"/>
    <property type="match status" value="1"/>
</dbReference>
<evidence type="ECO:0000256" key="2">
    <source>
        <dbReference type="ARBA" id="ARBA00008143"/>
    </source>
</evidence>
<feature type="chain" id="PRO_5041233596" evidence="13">
    <location>
        <begin position="24"/>
        <end position="696"/>
    </location>
</feature>
<dbReference type="PANTHER" id="PTHR30069">
    <property type="entry name" value="TONB-DEPENDENT OUTER MEMBRANE RECEPTOR"/>
    <property type="match status" value="1"/>
</dbReference>
<dbReference type="Pfam" id="PF00593">
    <property type="entry name" value="TonB_dep_Rec_b-barrel"/>
    <property type="match status" value="1"/>
</dbReference>
<dbReference type="GO" id="GO:0009279">
    <property type="term" value="C:cell outer membrane"/>
    <property type="evidence" value="ECO:0007669"/>
    <property type="project" value="UniProtKB-SubCell"/>
</dbReference>
<comment type="similarity">
    <text evidence="2">Belongs to the TonB-dependent receptor family. Hemoglobin/haptoglobin binding protein subfamily.</text>
</comment>
<reference evidence="16" key="2">
    <citation type="submission" date="2023-01" db="EMBL/GenBank/DDBJ databases">
        <title>Draft genome sequence of Litoribrevibacter albus strain NBRC 110071.</title>
        <authorList>
            <person name="Sun Q."/>
            <person name="Mori K."/>
        </authorList>
    </citation>
    <scope>NUCLEOTIDE SEQUENCE</scope>
    <source>
        <strain evidence="16">NBRC 110071</strain>
    </source>
</reference>
<keyword evidence="17" id="KW-1185">Reference proteome</keyword>
<dbReference type="SUPFAM" id="SSF56935">
    <property type="entry name" value="Porins"/>
    <property type="match status" value="1"/>
</dbReference>
<sequence length="696" mass="78094">MKSSPLVRFLSFGLLGGSVPCWAQFASSEHYDFFELSLEELMTITVDVSTGTSRLVKNSPSSVSVYTKDEMQRMGVETLDQLLNFVPGFQMSRTDAEGGVSVPSVRGRQSNTVGREVLVLLDGARLNDPITGGVFSQDRQITLENIQQVEIIRGPGSALYGANAFSAVINLISDRDSSNIKLRAGSHNAQEAALQWSHQWSDLSVSLFAQDYQDHGEHYPAFYDFQGQFEPTQDPIHRTDFYLQGRFKGFSAYYRLAKRTNEDFISGGAQAIDHQRIKTDNELLRVSYQHEVTDFKLLVHGEQSSSDYDTVLGLFPENPVPDPTGSPLYWTNSSQQLMVGGNIRTVEHERVGMDASWQLHPDHLLSFGGSWMKEENSLNPFQTNIDIDNLAATGQLVPTDNFALERGFYIAGVRYDLLEPGDRISKGLYLQDEWRVVENLSLTAGLRHDKYDDFGSHNSYRGGMVYSLNRHTFKLLYGEAFRAPSFAETRAGIASGGISNPDLKPEEVDTYELSWHYQRDMVQSTLTLFHNHYENLVKPVLVDDVVPGFTAFQPQNVGQDEVNGLEYELDVALSDHLLLRSGYTHIFKTIDSEPVSDNLGFFSANYHRHPLNLNLSGYYHDEVLSTENGPDGKTYLDDYWIFNASMQAEVTPEVALRMDIYNLGDVSYRTRSPQQGLEEGLPARGRTALVGVTVQL</sequence>
<dbReference type="Pfam" id="PF07715">
    <property type="entry name" value="Plug"/>
    <property type="match status" value="1"/>
</dbReference>
<evidence type="ECO:0000256" key="8">
    <source>
        <dbReference type="ARBA" id="ARBA00023136"/>
    </source>
</evidence>
<keyword evidence="4 11" id="KW-1134">Transmembrane beta strand</keyword>
<dbReference type="PANTHER" id="PTHR30069:SF29">
    <property type="entry name" value="HEMOGLOBIN AND HEMOGLOBIN-HAPTOGLOBIN-BINDING PROTEIN 1-RELATED"/>
    <property type="match status" value="1"/>
</dbReference>
<organism evidence="16 17">
    <name type="scientific">Litoribrevibacter albus</name>
    <dbReference type="NCBI Taxonomy" id="1473156"/>
    <lineage>
        <taxon>Bacteria</taxon>
        <taxon>Pseudomonadati</taxon>
        <taxon>Pseudomonadota</taxon>
        <taxon>Gammaproteobacteria</taxon>
        <taxon>Oceanospirillales</taxon>
        <taxon>Oceanospirillaceae</taxon>
        <taxon>Litoribrevibacter</taxon>
    </lineage>
</organism>
<feature type="signal peptide" evidence="13">
    <location>
        <begin position="1"/>
        <end position="23"/>
    </location>
</feature>
<evidence type="ECO:0000256" key="5">
    <source>
        <dbReference type="ARBA" id="ARBA00022692"/>
    </source>
</evidence>
<name>A0AA37S8N0_9GAMM</name>
<evidence type="ECO:0000256" key="10">
    <source>
        <dbReference type="ARBA" id="ARBA00023237"/>
    </source>
</evidence>
<evidence type="ECO:0000256" key="1">
    <source>
        <dbReference type="ARBA" id="ARBA00004571"/>
    </source>
</evidence>
<evidence type="ECO:0000259" key="14">
    <source>
        <dbReference type="Pfam" id="PF00593"/>
    </source>
</evidence>
<dbReference type="Proteomes" id="UP001161389">
    <property type="component" value="Unassembled WGS sequence"/>
</dbReference>
<keyword evidence="8 11" id="KW-0472">Membrane</keyword>
<dbReference type="EMBL" id="BSNM01000011">
    <property type="protein sequence ID" value="GLQ31095.1"/>
    <property type="molecule type" value="Genomic_DNA"/>
</dbReference>
<evidence type="ECO:0000256" key="13">
    <source>
        <dbReference type="SAM" id="SignalP"/>
    </source>
</evidence>
<keyword evidence="5 11" id="KW-0812">Transmembrane</keyword>
<dbReference type="InterPro" id="IPR037066">
    <property type="entry name" value="Plug_dom_sf"/>
</dbReference>
<proteinExistence type="inferred from homology"/>
<comment type="caution">
    <text evidence="16">The sequence shown here is derived from an EMBL/GenBank/DDBJ whole genome shotgun (WGS) entry which is preliminary data.</text>
</comment>